<sequence length="389" mass="44105">MAEESMFSVQPFRRTGHVAVTYNKCMLVWGGYKNSTDDTDARYLPGSELWVFDPLAERWQLKPCEGSAPPGTSGATAIVVSDSLYIFGGYRDNGNTNDLYRLDLDSLVWEFVVGENVPPVPCDKLVGWQYRDKLFFFGGFGVIPTAEVNQQKGFQFVVDESTPWHYRRGWNNQFVMFDPEITAWKWLTYDGTAPLPRAAHAAARISNRVYIFGGRYRNTRMNDTHCVDMTTLTWSGSLPTRGPQPRGRSWHSLTGLSSERLVLYGGFSQNSEPLSDCWLLELSSLTWIQVALPFQKPRLWHSAVLSPFDEVLIYGGCTQNILDQDIIPEHAGEIIILRFTPKSLFRICLDRTIQCEGVLRCYWPLLPNSVQQLLRSRLIGSRHTSLGGS</sequence>
<dbReference type="Pfam" id="PF24681">
    <property type="entry name" value="Kelch_KLHDC2_KLHL20_DRC7"/>
    <property type="match status" value="1"/>
</dbReference>
<dbReference type="InterPro" id="IPR015915">
    <property type="entry name" value="Kelch-typ_b-propeller"/>
</dbReference>
<keyword evidence="3" id="KW-1185">Reference proteome</keyword>
<dbReference type="GeneID" id="106468412"/>
<proteinExistence type="predicted"/>
<evidence type="ECO:0000313" key="4">
    <source>
        <dbReference type="RefSeq" id="XP_013784294.1"/>
    </source>
</evidence>
<keyword evidence="2" id="KW-0677">Repeat</keyword>
<reference evidence="4" key="1">
    <citation type="submission" date="2025-08" db="UniProtKB">
        <authorList>
            <consortium name="RefSeq"/>
        </authorList>
    </citation>
    <scope>IDENTIFICATION</scope>
    <source>
        <tissue evidence="4">Muscle</tissue>
    </source>
</reference>
<dbReference type="Proteomes" id="UP000694941">
    <property type="component" value="Unplaced"/>
</dbReference>
<protein>
    <submittedName>
        <fullName evidence="4">Kelch domain-containing protein 2-like isoform X1</fullName>
    </submittedName>
</protein>
<dbReference type="PANTHER" id="PTHR46228:SF2">
    <property type="entry name" value="KELCH REPEAT PROTEIN (AFU_ORTHOLOGUE AFUA_4G14350)"/>
    <property type="match status" value="1"/>
</dbReference>
<keyword evidence="1" id="KW-0880">Kelch repeat</keyword>
<dbReference type="PANTHER" id="PTHR46228">
    <property type="entry name" value="KELCH DOMAIN-CONTAINING PROTEIN"/>
    <property type="match status" value="1"/>
</dbReference>
<gene>
    <name evidence="4" type="primary">LOC106468412</name>
</gene>
<evidence type="ECO:0000256" key="2">
    <source>
        <dbReference type="ARBA" id="ARBA00022737"/>
    </source>
</evidence>
<evidence type="ECO:0000313" key="3">
    <source>
        <dbReference type="Proteomes" id="UP000694941"/>
    </source>
</evidence>
<name>A0ABM1BLB8_LIMPO</name>
<dbReference type="Gene3D" id="2.120.10.80">
    <property type="entry name" value="Kelch-type beta propeller"/>
    <property type="match status" value="2"/>
</dbReference>
<dbReference type="SUPFAM" id="SSF117281">
    <property type="entry name" value="Kelch motif"/>
    <property type="match status" value="1"/>
</dbReference>
<dbReference type="SUPFAM" id="SSF50965">
    <property type="entry name" value="Galactose oxidase, central domain"/>
    <property type="match status" value="1"/>
</dbReference>
<accession>A0ABM1BLB8</accession>
<organism evidence="3 4">
    <name type="scientific">Limulus polyphemus</name>
    <name type="common">Atlantic horseshoe crab</name>
    <dbReference type="NCBI Taxonomy" id="6850"/>
    <lineage>
        <taxon>Eukaryota</taxon>
        <taxon>Metazoa</taxon>
        <taxon>Ecdysozoa</taxon>
        <taxon>Arthropoda</taxon>
        <taxon>Chelicerata</taxon>
        <taxon>Merostomata</taxon>
        <taxon>Xiphosura</taxon>
        <taxon>Limulidae</taxon>
        <taxon>Limulus</taxon>
    </lineage>
</organism>
<dbReference type="RefSeq" id="XP_013784294.1">
    <property type="nucleotide sequence ID" value="XM_013928840.2"/>
</dbReference>
<evidence type="ECO:0000256" key="1">
    <source>
        <dbReference type="ARBA" id="ARBA00022441"/>
    </source>
</evidence>
<dbReference type="InterPro" id="IPR011043">
    <property type="entry name" value="Gal_Oxase/kelch_b-propeller"/>
</dbReference>